<organism evidence="1 2">
    <name type="scientific">Phaeosphaeria nodorum (strain SN15 / ATCC MYA-4574 / FGSC 10173)</name>
    <name type="common">Glume blotch fungus</name>
    <name type="synonym">Parastagonospora nodorum</name>
    <dbReference type="NCBI Taxonomy" id="321614"/>
    <lineage>
        <taxon>Eukaryota</taxon>
        <taxon>Fungi</taxon>
        <taxon>Dikarya</taxon>
        <taxon>Ascomycota</taxon>
        <taxon>Pezizomycotina</taxon>
        <taxon>Dothideomycetes</taxon>
        <taxon>Pleosporomycetidae</taxon>
        <taxon>Pleosporales</taxon>
        <taxon>Pleosporineae</taxon>
        <taxon>Phaeosphaeriaceae</taxon>
        <taxon>Parastagonospora</taxon>
    </lineage>
</organism>
<reference evidence="2" key="1">
    <citation type="journal article" date="2021" name="BMC Genomics">
        <title>Chromosome-level genome assembly and manually-curated proteome of model necrotroph Parastagonospora nodorum Sn15 reveals a genome-wide trove of candidate effector homologs, and redundancy of virulence-related functions within an accessory chromosome.</title>
        <authorList>
            <person name="Bertazzoni S."/>
            <person name="Jones D.A.B."/>
            <person name="Phan H.T."/>
            <person name="Tan K.-C."/>
            <person name="Hane J.K."/>
        </authorList>
    </citation>
    <scope>NUCLEOTIDE SEQUENCE [LARGE SCALE GENOMIC DNA]</scope>
    <source>
        <strain evidence="2">SN15 / ATCC MYA-4574 / FGSC 10173)</strain>
    </source>
</reference>
<evidence type="ECO:0000313" key="1">
    <source>
        <dbReference type="EMBL" id="QRD06019.1"/>
    </source>
</evidence>
<name>A0A7U2IA21_PHANO</name>
<evidence type="ECO:0000313" key="2">
    <source>
        <dbReference type="Proteomes" id="UP000663193"/>
    </source>
</evidence>
<accession>A0A7U2IA21</accession>
<sequence>MILVKRLADQRHVPEPNNVDNTDSRFLQLPTEIRTIIFNEVLHIDTIYVGLTRSPDQKTMRFAYIPSNGTALRKVI</sequence>
<protein>
    <submittedName>
        <fullName evidence="1">Uncharacterized protein</fullName>
    </submittedName>
</protein>
<dbReference type="AlphaFoldDB" id="A0A7U2IA21"/>
<gene>
    <name evidence="1" type="ORF">JI435_201460</name>
</gene>
<dbReference type="VEuPathDB" id="FungiDB:JI435_201460"/>
<dbReference type="EMBL" id="CP069041">
    <property type="protein sequence ID" value="QRD06019.1"/>
    <property type="molecule type" value="Genomic_DNA"/>
</dbReference>
<keyword evidence="2" id="KW-1185">Reference proteome</keyword>
<proteinExistence type="predicted"/>
<dbReference type="Proteomes" id="UP000663193">
    <property type="component" value="Chromosome 19"/>
</dbReference>